<sequence length="336" mass="38553">MNKLHSITIFRFFAAAYVFIFHINMRSPLTEGSLLLPFIKNGAVGMVFFFVLSGFILAYSHKGGDFRGYYRKRIARIYPPYLFMGIVSLPFLAYVEHEKIFGMIVLFLTTTQAWFFNVFGLWNFGGTWSVSVEMFFYCLFPLILSTINSNNCMKIMVASYVIGSVIYPVAMYLGDNYTVSIYYTTPIYRLPEFVFGVSLGYMFSNGFRLDRKWFLVGLLILAYGLSLSNQSFLQRNYIILPALAIIFLSSDNLIKGESIFSKIFIYLGEISYSFYLMQIPLLLAIDRKLMPLFNSTIANHVFFFAINIALAAISYHAVERNNKIRSIIIGKKIIAQ</sequence>
<name>A0AB35RMF9_9ENTR</name>
<comment type="caution">
    <text evidence="3">The sequence shown here is derived from an EMBL/GenBank/DDBJ whole genome shotgun (WGS) entry which is preliminary data.</text>
</comment>
<feature type="transmembrane region" description="Helical" evidence="1">
    <location>
        <begin position="180"/>
        <end position="201"/>
    </location>
</feature>
<dbReference type="EMBL" id="JAWJAC010000003">
    <property type="protein sequence ID" value="MDV2861867.1"/>
    <property type="molecule type" value="Genomic_DNA"/>
</dbReference>
<dbReference type="Proteomes" id="UP001286589">
    <property type="component" value="Unassembled WGS sequence"/>
</dbReference>
<keyword evidence="1" id="KW-0812">Transmembrane</keyword>
<feature type="transmembrane region" description="Helical" evidence="1">
    <location>
        <begin position="297"/>
        <end position="318"/>
    </location>
</feature>
<reference evidence="3 4" key="1">
    <citation type="submission" date="2023-10" db="EMBL/GenBank/DDBJ databases">
        <title>Phytobacter spp. The emergence of a new genus of hospital-origin enterobacteria encoding carbapenemases in Argentina.</title>
        <authorList>
            <person name="Vay C."/>
            <person name="Almuzara M."/>
            <person name="Traglia G.M."/>
            <person name="Campos J."/>
        </authorList>
    </citation>
    <scope>NUCLEOTIDE SEQUENCE [LARGE SCALE GENOMIC DNA]</scope>
    <source>
        <strain evidence="3 4">CVMA36</strain>
    </source>
</reference>
<feature type="transmembrane region" description="Helical" evidence="1">
    <location>
        <begin position="6"/>
        <end position="23"/>
    </location>
</feature>
<dbReference type="InterPro" id="IPR002656">
    <property type="entry name" value="Acyl_transf_3_dom"/>
</dbReference>
<feature type="transmembrane region" description="Helical" evidence="1">
    <location>
        <begin position="155"/>
        <end position="174"/>
    </location>
</feature>
<keyword evidence="3" id="KW-0808">Transferase</keyword>
<feature type="transmembrane region" description="Helical" evidence="1">
    <location>
        <begin position="35"/>
        <end position="57"/>
    </location>
</feature>
<feature type="transmembrane region" description="Helical" evidence="1">
    <location>
        <begin position="77"/>
        <end position="95"/>
    </location>
</feature>
<dbReference type="GO" id="GO:0016020">
    <property type="term" value="C:membrane"/>
    <property type="evidence" value="ECO:0007669"/>
    <property type="project" value="TreeGrafter"/>
</dbReference>
<keyword evidence="1" id="KW-1133">Transmembrane helix</keyword>
<keyword evidence="3" id="KW-0012">Acyltransferase</keyword>
<keyword evidence="1" id="KW-0472">Membrane</keyword>
<dbReference type="PANTHER" id="PTHR23028:SF53">
    <property type="entry name" value="ACYL_TRANSF_3 DOMAIN-CONTAINING PROTEIN"/>
    <property type="match status" value="1"/>
</dbReference>
<feature type="transmembrane region" description="Helical" evidence="1">
    <location>
        <begin position="100"/>
        <end position="122"/>
    </location>
</feature>
<feature type="transmembrane region" description="Helical" evidence="1">
    <location>
        <begin position="263"/>
        <end position="285"/>
    </location>
</feature>
<evidence type="ECO:0000313" key="3">
    <source>
        <dbReference type="EMBL" id="MDV2861867.1"/>
    </source>
</evidence>
<feature type="domain" description="Acyltransferase 3" evidence="2">
    <location>
        <begin position="5"/>
        <end position="315"/>
    </location>
</feature>
<dbReference type="PANTHER" id="PTHR23028">
    <property type="entry name" value="ACETYLTRANSFERASE"/>
    <property type="match status" value="1"/>
</dbReference>
<dbReference type="AlphaFoldDB" id="A0AB35RMF9"/>
<evidence type="ECO:0000313" key="4">
    <source>
        <dbReference type="Proteomes" id="UP001286589"/>
    </source>
</evidence>
<feature type="transmembrane region" description="Helical" evidence="1">
    <location>
        <begin position="238"/>
        <end position="254"/>
    </location>
</feature>
<dbReference type="RefSeq" id="WP_317101441.1">
    <property type="nucleotide sequence ID" value="NZ_JAWJAC010000003.1"/>
</dbReference>
<accession>A0AB35RMF9</accession>
<proteinExistence type="predicted"/>
<organism evidence="3 4">
    <name type="scientific">Phytobacter ursingii</name>
    <dbReference type="NCBI Taxonomy" id="1972431"/>
    <lineage>
        <taxon>Bacteria</taxon>
        <taxon>Pseudomonadati</taxon>
        <taxon>Pseudomonadota</taxon>
        <taxon>Gammaproteobacteria</taxon>
        <taxon>Enterobacterales</taxon>
        <taxon>Enterobacteriaceae</taxon>
        <taxon>Phytobacter</taxon>
    </lineage>
</organism>
<dbReference type="EC" id="2.3.-.-" evidence="3"/>
<evidence type="ECO:0000256" key="1">
    <source>
        <dbReference type="SAM" id="Phobius"/>
    </source>
</evidence>
<feature type="transmembrane region" description="Helical" evidence="1">
    <location>
        <begin position="128"/>
        <end position="148"/>
    </location>
</feature>
<protein>
    <submittedName>
        <fullName evidence="3">Acyltransferase</fullName>
        <ecNumber evidence="3">2.3.-.-</ecNumber>
    </submittedName>
</protein>
<evidence type="ECO:0000259" key="2">
    <source>
        <dbReference type="Pfam" id="PF01757"/>
    </source>
</evidence>
<dbReference type="GO" id="GO:0009103">
    <property type="term" value="P:lipopolysaccharide biosynthetic process"/>
    <property type="evidence" value="ECO:0007669"/>
    <property type="project" value="TreeGrafter"/>
</dbReference>
<dbReference type="GO" id="GO:0016747">
    <property type="term" value="F:acyltransferase activity, transferring groups other than amino-acyl groups"/>
    <property type="evidence" value="ECO:0007669"/>
    <property type="project" value="InterPro"/>
</dbReference>
<dbReference type="InterPro" id="IPR050879">
    <property type="entry name" value="Acyltransferase_3"/>
</dbReference>
<keyword evidence="4" id="KW-1185">Reference proteome</keyword>
<feature type="transmembrane region" description="Helical" evidence="1">
    <location>
        <begin position="213"/>
        <end position="232"/>
    </location>
</feature>
<dbReference type="Pfam" id="PF01757">
    <property type="entry name" value="Acyl_transf_3"/>
    <property type="match status" value="1"/>
</dbReference>
<gene>
    <name evidence="3" type="ORF">R0H02_05235</name>
</gene>